<gene>
    <name evidence="2" type="ORF">HUT08_34740</name>
</gene>
<accession>A0A7H8NHC1</accession>
<organism evidence="2 3">
    <name type="scientific">Streptomyces buecherae</name>
    <dbReference type="NCBI Taxonomy" id="2763006"/>
    <lineage>
        <taxon>Bacteria</taxon>
        <taxon>Bacillati</taxon>
        <taxon>Actinomycetota</taxon>
        <taxon>Actinomycetes</taxon>
        <taxon>Kitasatosporales</taxon>
        <taxon>Streptomycetaceae</taxon>
        <taxon>Streptomyces</taxon>
    </lineage>
</organism>
<dbReference type="Gene3D" id="3.40.50.720">
    <property type="entry name" value="NAD(P)-binding Rossmann-like Domain"/>
    <property type="match status" value="1"/>
</dbReference>
<reference evidence="2 3" key="1">
    <citation type="submission" date="2020-06" db="EMBL/GenBank/DDBJ databases">
        <title>Genome mining for natural products.</title>
        <authorList>
            <person name="Zhang B."/>
            <person name="Shi J."/>
            <person name="Ge H."/>
        </authorList>
    </citation>
    <scope>NUCLEOTIDE SEQUENCE [LARGE SCALE GENOMIC DNA]</scope>
    <source>
        <strain evidence="2 3">NA00687</strain>
    </source>
</reference>
<dbReference type="GO" id="GO:0004029">
    <property type="term" value="F:aldehyde dehydrogenase (NAD+) activity"/>
    <property type="evidence" value="ECO:0007669"/>
    <property type="project" value="TreeGrafter"/>
</dbReference>
<dbReference type="InterPro" id="IPR051783">
    <property type="entry name" value="NAD(P)-dependent_oxidoreduct"/>
</dbReference>
<evidence type="ECO:0000259" key="1">
    <source>
        <dbReference type="Pfam" id="PF01370"/>
    </source>
</evidence>
<dbReference type="Proteomes" id="UP000509303">
    <property type="component" value="Chromosome"/>
</dbReference>
<dbReference type="AlphaFoldDB" id="A0A7H8NHC1"/>
<keyword evidence="3" id="KW-1185">Reference proteome</keyword>
<dbReference type="Pfam" id="PF01370">
    <property type="entry name" value="Epimerase"/>
    <property type="match status" value="1"/>
</dbReference>
<dbReference type="InterPro" id="IPR036291">
    <property type="entry name" value="NAD(P)-bd_dom_sf"/>
</dbReference>
<dbReference type="EMBL" id="CP054929">
    <property type="protein sequence ID" value="QKW53860.1"/>
    <property type="molecule type" value="Genomic_DNA"/>
</dbReference>
<feature type="domain" description="NAD-dependent epimerase/dehydratase" evidence="1">
    <location>
        <begin position="22"/>
        <end position="246"/>
    </location>
</feature>
<evidence type="ECO:0000313" key="2">
    <source>
        <dbReference type="EMBL" id="QKW53860.1"/>
    </source>
</evidence>
<dbReference type="GO" id="GO:0005737">
    <property type="term" value="C:cytoplasm"/>
    <property type="evidence" value="ECO:0007669"/>
    <property type="project" value="TreeGrafter"/>
</dbReference>
<sequence length="369" mass="38924">MIKDAAGQTGTTAASGAHGTAFVLGARGQIGRAAVRALAADGWRVRAASLSGAGDPEWPPEVTPLAVDREDDAALAAALGEGCDVLLDCVAYGASHAHQLISLADRIGSAVVISSGAVYEDERGRSLDTQDAPDGFPELPVPVPESHRTVAPGESSYATRKVALEQALLAAGDRLPSTLVRAGAVHGRHSRMPRELHFVQRALDRRPVRVLARRGESRFHPVHADNVAELVRLAARAPGSRVLNAGDPQAPTVAEIARAVDAALGVESELLLVDGVPAAERVGVTPWSGAHPVVYDMSAAERELGYRPVVTYQEALPATVEWIAGRLAHEDWRTAFPAMVRPYAFLFDYAAEDAWLAAGKPVAPRDGTP</sequence>
<dbReference type="PANTHER" id="PTHR48079:SF6">
    <property type="entry name" value="NAD(P)-BINDING DOMAIN-CONTAINING PROTEIN-RELATED"/>
    <property type="match status" value="1"/>
</dbReference>
<dbReference type="InterPro" id="IPR001509">
    <property type="entry name" value="Epimerase_deHydtase"/>
</dbReference>
<proteinExistence type="predicted"/>
<dbReference type="PANTHER" id="PTHR48079">
    <property type="entry name" value="PROTEIN YEEZ"/>
    <property type="match status" value="1"/>
</dbReference>
<evidence type="ECO:0000313" key="3">
    <source>
        <dbReference type="Proteomes" id="UP000509303"/>
    </source>
</evidence>
<name>A0A7H8NHC1_9ACTN</name>
<protein>
    <submittedName>
        <fullName evidence="2">NAD(P)-dependent oxidoreductase</fullName>
    </submittedName>
</protein>
<dbReference type="RefSeq" id="WP_176165564.1">
    <property type="nucleotide sequence ID" value="NZ_CP054929.1"/>
</dbReference>
<dbReference type="SUPFAM" id="SSF51735">
    <property type="entry name" value="NAD(P)-binding Rossmann-fold domains"/>
    <property type="match status" value="1"/>
</dbReference>